<dbReference type="Gene3D" id="3.30.710.10">
    <property type="entry name" value="Potassium Channel Kv1.1, Chain A"/>
    <property type="match status" value="1"/>
</dbReference>
<comment type="caution">
    <text evidence="2">The sequence shown here is derived from an EMBL/GenBank/DDBJ whole genome shotgun (WGS) entry which is preliminary data.</text>
</comment>
<dbReference type="Gene3D" id="2.60.120.920">
    <property type="match status" value="1"/>
</dbReference>
<dbReference type="SMART" id="SM00225">
    <property type="entry name" value="BTB"/>
    <property type="match status" value="1"/>
</dbReference>
<dbReference type="InterPro" id="IPR003877">
    <property type="entry name" value="SPRY_dom"/>
</dbReference>
<proteinExistence type="predicted"/>
<organism evidence="2 3">
    <name type="scientific">Jimgerdemannia flammicorona</name>
    <dbReference type="NCBI Taxonomy" id="994334"/>
    <lineage>
        <taxon>Eukaryota</taxon>
        <taxon>Fungi</taxon>
        <taxon>Fungi incertae sedis</taxon>
        <taxon>Mucoromycota</taxon>
        <taxon>Mucoromycotina</taxon>
        <taxon>Endogonomycetes</taxon>
        <taxon>Endogonales</taxon>
        <taxon>Endogonaceae</taxon>
        <taxon>Jimgerdemannia</taxon>
    </lineage>
</organism>
<dbReference type="SUPFAM" id="SSF49899">
    <property type="entry name" value="Concanavalin A-like lectins/glucanases"/>
    <property type="match status" value="1"/>
</dbReference>
<evidence type="ECO:0000313" key="2">
    <source>
        <dbReference type="EMBL" id="RUS29950.1"/>
    </source>
</evidence>
<dbReference type="Pfam" id="PF00622">
    <property type="entry name" value="SPRY"/>
    <property type="match status" value="1"/>
</dbReference>
<dbReference type="PROSITE" id="PS50097">
    <property type="entry name" value="BTB"/>
    <property type="match status" value="1"/>
</dbReference>
<evidence type="ECO:0000313" key="3">
    <source>
        <dbReference type="Proteomes" id="UP000274822"/>
    </source>
</evidence>
<dbReference type="InterPro" id="IPR013320">
    <property type="entry name" value="ConA-like_dom_sf"/>
</dbReference>
<dbReference type="Proteomes" id="UP000274822">
    <property type="component" value="Unassembled WGS sequence"/>
</dbReference>
<gene>
    <name evidence="2" type="ORF">BC938DRAFT_480026</name>
</gene>
<accession>A0A433QJJ2</accession>
<dbReference type="InterPro" id="IPR011333">
    <property type="entry name" value="SKP1/BTB/POZ_sf"/>
</dbReference>
<dbReference type="SUPFAM" id="SSF54695">
    <property type="entry name" value="POZ domain"/>
    <property type="match status" value="1"/>
</dbReference>
<sequence length="350" mass="38725">MATHDSDDTGISLQEDIASVQNDKAFHNVILVCSDNVEIGASDTVLAARSKPFKAMFFGGTPREGNRNKFRLTFKSNVMLAVIQFIHTGKISKNTPLALEVETRPEIPAKMTAENLRKELYQMMNHIDTSLICPHRFANLVASIDALSEAQQYAFWVPYLRTYPPGRCPPNHPSGHRGKPHAQWLALSADLVVYDDGAVVEYPMPAAGAVAGESAARMSQPIVLEEGDKVTVEFLIRSSGATLSNFPLDTFGFVGTSDKDQLLWKVIPRWTLQVNEGKVHLFNSNSATVNKYGRLFVEGDVISFYIDCRASTCSIAINGTIYGTAFTKLPAEVYFTATLFPQASYRLRMY</sequence>
<dbReference type="Pfam" id="PF00651">
    <property type="entry name" value="BTB"/>
    <property type="match status" value="1"/>
</dbReference>
<evidence type="ECO:0000259" key="1">
    <source>
        <dbReference type="PROSITE" id="PS50097"/>
    </source>
</evidence>
<dbReference type="InterPro" id="IPR043136">
    <property type="entry name" value="B30.2/SPRY_sf"/>
</dbReference>
<reference evidence="2 3" key="1">
    <citation type="journal article" date="2018" name="New Phytol.">
        <title>Phylogenomics of Endogonaceae and evolution of mycorrhizas within Mucoromycota.</title>
        <authorList>
            <person name="Chang Y."/>
            <person name="Desiro A."/>
            <person name="Na H."/>
            <person name="Sandor L."/>
            <person name="Lipzen A."/>
            <person name="Clum A."/>
            <person name="Barry K."/>
            <person name="Grigoriev I.V."/>
            <person name="Martin F.M."/>
            <person name="Stajich J.E."/>
            <person name="Smith M.E."/>
            <person name="Bonito G."/>
            <person name="Spatafora J.W."/>
        </authorList>
    </citation>
    <scope>NUCLEOTIDE SEQUENCE [LARGE SCALE GENOMIC DNA]</scope>
    <source>
        <strain evidence="2 3">AD002</strain>
    </source>
</reference>
<feature type="domain" description="BTB" evidence="1">
    <location>
        <begin position="27"/>
        <end position="95"/>
    </location>
</feature>
<dbReference type="EMBL" id="RBNJ01004461">
    <property type="protein sequence ID" value="RUS29950.1"/>
    <property type="molecule type" value="Genomic_DNA"/>
</dbReference>
<dbReference type="AlphaFoldDB" id="A0A433QJJ2"/>
<keyword evidence="3" id="KW-1185">Reference proteome</keyword>
<name>A0A433QJJ2_9FUNG</name>
<protein>
    <recommendedName>
        <fullName evidence="1">BTB domain-containing protein</fullName>
    </recommendedName>
</protein>
<dbReference type="InterPro" id="IPR000210">
    <property type="entry name" value="BTB/POZ_dom"/>
</dbReference>